<name>A0A9W9G8M9_9EURO</name>
<protein>
    <submittedName>
        <fullName evidence="1">Uncharacterized protein</fullName>
    </submittedName>
</protein>
<dbReference type="Proteomes" id="UP001149165">
    <property type="component" value="Unassembled WGS sequence"/>
</dbReference>
<sequence length="130" mass="15525">MSNRCQLPGDEILAMIHNPDHPNWGDDDMRLALEEDFKEWRSTEEFLKTMFPMKFELEYIQARAVHRDDASMKPYILLQLTPREYLSRHLHEFLISLKKDEFFDSLNILSEVNISLMDIIQHNRFTGAPW</sequence>
<reference evidence="1" key="2">
    <citation type="journal article" date="2023" name="IMA Fungus">
        <title>Comparative genomic study of the Penicillium genus elucidates a diverse pangenome and 15 lateral gene transfer events.</title>
        <authorList>
            <person name="Petersen C."/>
            <person name="Sorensen T."/>
            <person name="Nielsen M.R."/>
            <person name="Sondergaard T.E."/>
            <person name="Sorensen J.L."/>
            <person name="Fitzpatrick D.A."/>
            <person name="Frisvad J.C."/>
            <person name="Nielsen K.L."/>
        </authorList>
    </citation>
    <scope>NUCLEOTIDE SEQUENCE</scope>
    <source>
        <strain evidence="1">IBT 30069</strain>
    </source>
</reference>
<comment type="caution">
    <text evidence="1">The sequence shown here is derived from an EMBL/GenBank/DDBJ whole genome shotgun (WGS) entry which is preliminary data.</text>
</comment>
<dbReference type="EMBL" id="JAPQKH010000002">
    <property type="protein sequence ID" value="KAJ5114081.1"/>
    <property type="molecule type" value="Genomic_DNA"/>
</dbReference>
<evidence type="ECO:0000313" key="2">
    <source>
        <dbReference type="Proteomes" id="UP001149165"/>
    </source>
</evidence>
<dbReference type="AlphaFoldDB" id="A0A9W9G8M9"/>
<organism evidence="1 2">
    <name type="scientific">Penicillium angulare</name>
    <dbReference type="NCBI Taxonomy" id="116970"/>
    <lineage>
        <taxon>Eukaryota</taxon>
        <taxon>Fungi</taxon>
        <taxon>Dikarya</taxon>
        <taxon>Ascomycota</taxon>
        <taxon>Pezizomycotina</taxon>
        <taxon>Eurotiomycetes</taxon>
        <taxon>Eurotiomycetidae</taxon>
        <taxon>Eurotiales</taxon>
        <taxon>Aspergillaceae</taxon>
        <taxon>Penicillium</taxon>
    </lineage>
</organism>
<proteinExistence type="predicted"/>
<accession>A0A9W9G8M9</accession>
<gene>
    <name evidence="1" type="ORF">N7456_002615</name>
</gene>
<reference evidence="1" key="1">
    <citation type="submission" date="2022-11" db="EMBL/GenBank/DDBJ databases">
        <authorList>
            <person name="Petersen C."/>
        </authorList>
    </citation>
    <scope>NUCLEOTIDE SEQUENCE</scope>
    <source>
        <strain evidence="1">IBT 30069</strain>
    </source>
</reference>
<keyword evidence="2" id="KW-1185">Reference proteome</keyword>
<evidence type="ECO:0000313" key="1">
    <source>
        <dbReference type="EMBL" id="KAJ5114081.1"/>
    </source>
</evidence>